<feature type="compositionally biased region" description="Basic and acidic residues" evidence="1">
    <location>
        <begin position="65"/>
        <end position="77"/>
    </location>
</feature>
<comment type="caution">
    <text evidence="2">The sequence shown here is derived from an EMBL/GenBank/DDBJ whole genome shotgun (WGS) entry which is preliminary data.</text>
</comment>
<gene>
    <name evidence="2" type="ORF">DAT39_015686</name>
</gene>
<protein>
    <submittedName>
        <fullName evidence="2">Uncharacterized protein</fullName>
    </submittedName>
</protein>
<organism evidence="2 3">
    <name type="scientific">Clarias magur</name>
    <name type="common">Asian catfish</name>
    <name type="synonym">Macropteronotus magur</name>
    <dbReference type="NCBI Taxonomy" id="1594786"/>
    <lineage>
        <taxon>Eukaryota</taxon>
        <taxon>Metazoa</taxon>
        <taxon>Chordata</taxon>
        <taxon>Craniata</taxon>
        <taxon>Vertebrata</taxon>
        <taxon>Euteleostomi</taxon>
        <taxon>Actinopterygii</taxon>
        <taxon>Neopterygii</taxon>
        <taxon>Teleostei</taxon>
        <taxon>Ostariophysi</taxon>
        <taxon>Siluriformes</taxon>
        <taxon>Clariidae</taxon>
        <taxon>Clarias</taxon>
    </lineage>
</organism>
<proteinExistence type="predicted"/>
<evidence type="ECO:0000256" key="1">
    <source>
        <dbReference type="SAM" id="MobiDB-lite"/>
    </source>
</evidence>
<evidence type="ECO:0000313" key="2">
    <source>
        <dbReference type="EMBL" id="KAF5894622.1"/>
    </source>
</evidence>
<keyword evidence="3" id="KW-1185">Reference proteome</keyword>
<dbReference type="AlphaFoldDB" id="A0A8J4UGH5"/>
<sequence>MTQAEYPFRVLSAHTIIINCSTAVRDQQSIIGAEATECKQRGRDPDLCESPPSRAVLTGESFNPRPRETFEEADKAA</sequence>
<accession>A0A8J4UGH5</accession>
<name>A0A8J4UGH5_CLAMG</name>
<evidence type="ECO:0000313" key="3">
    <source>
        <dbReference type="Proteomes" id="UP000727407"/>
    </source>
</evidence>
<dbReference type="Proteomes" id="UP000727407">
    <property type="component" value="Unassembled WGS sequence"/>
</dbReference>
<dbReference type="EMBL" id="QNUK01000366">
    <property type="protein sequence ID" value="KAF5894622.1"/>
    <property type="molecule type" value="Genomic_DNA"/>
</dbReference>
<feature type="region of interest" description="Disordered" evidence="1">
    <location>
        <begin position="40"/>
        <end position="77"/>
    </location>
</feature>
<reference evidence="2" key="1">
    <citation type="submission" date="2020-07" db="EMBL/GenBank/DDBJ databases">
        <title>Clarias magur genome sequencing, assembly and annotation.</title>
        <authorList>
            <person name="Kushwaha B."/>
            <person name="Kumar R."/>
            <person name="Das P."/>
            <person name="Joshi C.G."/>
            <person name="Kumar D."/>
            <person name="Nagpure N.S."/>
            <person name="Pandey M."/>
            <person name="Agarwal S."/>
            <person name="Srivastava S."/>
            <person name="Singh M."/>
            <person name="Sahoo L."/>
            <person name="Jayasankar P."/>
            <person name="Meher P.K."/>
            <person name="Koringa P.G."/>
            <person name="Iquebal M.A."/>
            <person name="Das S.P."/>
            <person name="Bit A."/>
            <person name="Patnaik S."/>
            <person name="Patel N."/>
            <person name="Shah T.M."/>
            <person name="Hinsu A."/>
            <person name="Jena J.K."/>
        </authorList>
    </citation>
    <scope>NUCLEOTIDE SEQUENCE</scope>
    <source>
        <strain evidence="2">CIFAMagur01</strain>
        <tissue evidence="2">Testis</tissue>
    </source>
</reference>